<dbReference type="GO" id="GO:0008380">
    <property type="term" value="P:RNA splicing"/>
    <property type="evidence" value="ECO:0007669"/>
    <property type="project" value="UniProtKB-KW"/>
</dbReference>
<dbReference type="GO" id="GO:0003723">
    <property type="term" value="F:RNA binding"/>
    <property type="evidence" value="ECO:0007669"/>
    <property type="project" value="UniProtKB-UniRule"/>
</dbReference>
<dbReference type="Gene3D" id="1.25.40.10">
    <property type="entry name" value="Tetratricopeptide repeat domain"/>
    <property type="match status" value="2"/>
</dbReference>
<dbReference type="Pfam" id="PF23240">
    <property type="entry name" value="HAT_PRP39_N"/>
    <property type="match status" value="1"/>
</dbReference>
<feature type="region of interest" description="Disordered" evidence="7">
    <location>
        <begin position="633"/>
        <end position="714"/>
    </location>
</feature>
<dbReference type="AlphaFoldDB" id="A0A813MBZ7"/>
<reference evidence="9" key="1">
    <citation type="submission" date="2021-02" db="EMBL/GenBank/DDBJ databases">
        <authorList>
            <person name="Nowell W R."/>
        </authorList>
    </citation>
    <scope>NUCLEOTIDE SEQUENCE</scope>
    <source>
        <strain evidence="9">Ploen Becks lab</strain>
    </source>
</reference>
<sequence length="956" mass="111861">MDNIENDQKAENDDLDMDNEDMNNSESSSDESSQDTDTENTEMDTDIQKEQNYESKLAELEQIINQNKFQYQTYIDIINLTKEHGEFNKLREYREKMSQVFPLTESKKFSWINRKLNLINFFFSKLGLWLEWLKDEQKFLDNEEDRKKVDELFKRAVQDYLSVELWLEYIQYSIGGMGEENGIENVKNICENAISFAGFHVTRGYTLWEVYREFETALLAGYQQSSAGSIQTPEQTKQINEQIEKITHIFKRQLGVCLDNIESTYEELKQFDESASNDTQVKLIYEANLKKFKELEPFENALNEAVGDATKKIEAYFSYLDFEIKQIKEMEKRLLNNQKNIKTVNSINGKNSEMEILEKSRVRVKCLFERAIADDSNCLNVNLWLKYIYYLIEEESKQFSDGKDEYNLNVFKRSIRNCPWSAKLWTTYALEIEKFNSPTEQIKNVYKEAMQAGLQTSDDYLELWHAYLGYLKRSLLSNFDNETQEKKDLISEEIRDNFQKAINQLFDYFKLNGDPRFSLERFWAQIEAKYFKSMDKSRKIYNEMILAKSDIGEISHEVWIDFYQLEIQYGDEKHQRKLLNRALNELKYDTDKQVILELLVNFEKLNGNIGHFKTAYHKYEILKDKIQSNYLKSQQKLSEKQTQEKEQHAKSKQKPKKEDHNKKENQTKGIKRKKSETDSDSNSKQIKDKDGFAIPSLPDFKQPESKPSVSTPNEYKKVDPNCTVFISNIKFDVEEAKIRELFEKQPGFLCLRLIKHWSGKTKGYGYVDFEKPEQAENALKLDRSPIEGRPLFVSKNEEKDSELNFAQNKFKFATSMEKSKLFVSGLPFSTTKEELEEIFKTFGKVKEVRIVTYKSGKSKGLAYVELEDEQSASKALIQTDGMLIGENQISVAISNPPKRKQPFESRESEQEIKKDEIKKSLGSGSVESRSSSTSTPMSFVPRSQQLLGRKKTLNLK</sequence>
<dbReference type="SMART" id="SM00386">
    <property type="entry name" value="HAT"/>
    <property type="match status" value="6"/>
</dbReference>
<keyword evidence="2" id="KW-0507">mRNA processing</keyword>
<feature type="domain" description="RRM" evidence="8">
    <location>
        <begin position="722"/>
        <end position="798"/>
    </location>
</feature>
<dbReference type="Pfam" id="PF00076">
    <property type="entry name" value="RRM_1"/>
    <property type="match status" value="2"/>
</dbReference>
<comment type="subcellular location">
    <subcellularLocation>
        <location evidence="1">Nucleus</location>
    </subcellularLocation>
</comment>
<feature type="compositionally biased region" description="Low complexity" evidence="7">
    <location>
        <begin position="920"/>
        <end position="938"/>
    </location>
</feature>
<dbReference type="SUPFAM" id="SSF54928">
    <property type="entry name" value="RNA-binding domain, RBD"/>
    <property type="match status" value="2"/>
</dbReference>
<evidence type="ECO:0000256" key="2">
    <source>
        <dbReference type="ARBA" id="ARBA00022664"/>
    </source>
</evidence>
<proteinExistence type="predicted"/>
<feature type="region of interest" description="Disordered" evidence="7">
    <location>
        <begin position="1"/>
        <end position="43"/>
    </location>
</feature>
<feature type="compositionally biased region" description="Basic and acidic residues" evidence="7">
    <location>
        <begin position="656"/>
        <end position="666"/>
    </location>
</feature>
<dbReference type="SMART" id="SM00360">
    <property type="entry name" value="RRM"/>
    <property type="match status" value="2"/>
</dbReference>
<dbReference type="InterPro" id="IPR000504">
    <property type="entry name" value="RRM_dom"/>
</dbReference>
<dbReference type="GO" id="GO:0005634">
    <property type="term" value="C:nucleus"/>
    <property type="evidence" value="ECO:0007669"/>
    <property type="project" value="UniProtKB-SubCell"/>
</dbReference>
<evidence type="ECO:0000256" key="4">
    <source>
        <dbReference type="ARBA" id="ARBA00023187"/>
    </source>
</evidence>
<protein>
    <recommendedName>
        <fullName evidence="8">RRM domain-containing protein</fullName>
    </recommendedName>
</protein>
<dbReference type="InterPro" id="IPR011990">
    <property type="entry name" value="TPR-like_helical_dom_sf"/>
</dbReference>
<keyword evidence="6" id="KW-0694">RNA-binding</keyword>
<dbReference type="InterPro" id="IPR035979">
    <property type="entry name" value="RBD_domain_sf"/>
</dbReference>
<feature type="domain" description="RRM" evidence="8">
    <location>
        <begin position="819"/>
        <end position="896"/>
    </location>
</feature>
<evidence type="ECO:0000256" key="7">
    <source>
        <dbReference type="SAM" id="MobiDB-lite"/>
    </source>
</evidence>
<dbReference type="PANTHER" id="PTHR17204:SF25">
    <property type="entry name" value="RRM DOMAIN-CONTAINING PROTEIN"/>
    <property type="match status" value="1"/>
</dbReference>
<dbReference type="CDD" id="cd12392">
    <property type="entry name" value="RRM2_SART3"/>
    <property type="match status" value="1"/>
</dbReference>
<evidence type="ECO:0000313" key="9">
    <source>
        <dbReference type="EMBL" id="CAF0720727.1"/>
    </source>
</evidence>
<dbReference type="EMBL" id="CAJNOC010000158">
    <property type="protein sequence ID" value="CAF0720727.1"/>
    <property type="molecule type" value="Genomic_DNA"/>
</dbReference>
<keyword evidence="5" id="KW-0539">Nucleus</keyword>
<feature type="compositionally biased region" description="Acidic residues" evidence="7">
    <location>
        <begin position="13"/>
        <end position="43"/>
    </location>
</feature>
<feature type="compositionally biased region" description="Basic and acidic residues" evidence="7">
    <location>
        <begin position="637"/>
        <end position="649"/>
    </location>
</feature>
<feature type="compositionally biased region" description="Basic and acidic residues" evidence="7">
    <location>
        <begin position="1"/>
        <end position="12"/>
    </location>
</feature>
<keyword evidence="4" id="KW-0508">mRNA splicing</keyword>
<comment type="caution">
    <text evidence="9">The sequence shown here is derived from an EMBL/GenBank/DDBJ whole genome shotgun (WGS) entry which is preliminary data.</text>
</comment>
<dbReference type="InterPro" id="IPR012677">
    <property type="entry name" value="Nucleotide-bd_a/b_plait_sf"/>
</dbReference>
<evidence type="ECO:0000313" key="10">
    <source>
        <dbReference type="Proteomes" id="UP000663879"/>
    </source>
</evidence>
<feature type="compositionally biased region" description="Basic and acidic residues" evidence="7">
    <location>
        <begin position="901"/>
        <end position="919"/>
    </location>
</feature>
<dbReference type="SUPFAM" id="SSF48452">
    <property type="entry name" value="TPR-like"/>
    <property type="match status" value="1"/>
</dbReference>
<dbReference type="PROSITE" id="PS50102">
    <property type="entry name" value="RRM"/>
    <property type="match status" value="2"/>
</dbReference>
<keyword evidence="10" id="KW-1185">Reference proteome</keyword>
<dbReference type="Proteomes" id="UP000663879">
    <property type="component" value="Unassembled WGS sequence"/>
</dbReference>
<dbReference type="Gene3D" id="3.30.70.330">
    <property type="match status" value="2"/>
</dbReference>
<dbReference type="InterPro" id="IPR003107">
    <property type="entry name" value="HAT"/>
</dbReference>
<evidence type="ECO:0000256" key="5">
    <source>
        <dbReference type="ARBA" id="ARBA00023242"/>
    </source>
</evidence>
<dbReference type="PANTHER" id="PTHR17204">
    <property type="entry name" value="PRE-MRNA PROCESSING PROTEIN PRP39-RELATED"/>
    <property type="match status" value="1"/>
</dbReference>
<accession>A0A813MBZ7</accession>
<dbReference type="InterPro" id="IPR034218">
    <property type="entry name" value="SART3_RRM2"/>
</dbReference>
<dbReference type="GO" id="GO:0006397">
    <property type="term" value="P:mRNA processing"/>
    <property type="evidence" value="ECO:0007669"/>
    <property type="project" value="UniProtKB-KW"/>
</dbReference>
<dbReference type="OrthoDB" id="6770331at2759"/>
<organism evidence="9 10">
    <name type="scientific">Brachionus calyciflorus</name>
    <dbReference type="NCBI Taxonomy" id="104777"/>
    <lineage>
        <taxon>Eukaryota</taxon>
        <taxon>Metazoa</taxon>
        <taxon>Spiralia</taxon>
        <taxon>Gnathifera</taxon>
        <taxon>Rotifera</taxon>
        <taxon>Eurotatoria</taxon>
        <taxon>Monogononta</taxon>
        <taxon>Pseudotrocha</taxon>
        <taxon>Ploima</taxon>
        <taxon>Brachionidae</taxon>
        <taxon>Brachionus</taxon>
    </lineage>
</organism>
<name>A0A813MBZ7_9BILA</name>
<evidence type="ECO:0000256" key="6">
    <source>
        <dbReference type="PROSITE-ProRule" id="PRU00176"/>
    </source>
</evidence>
<evidence type="ECO:0000256" key="3">
    <source>
        <dbReference type="ARBA" id="ARBA00022737"/>
    </source>
</evidence>
<evidence type="ECO:0000256" key="1">
    <source>
        <dbReference type="ARBA" id="ARBA00004123"/>
    </source>
</evidence>
<evidence type="ECO:0000259" key="8">
    <source>
        <dbReference type="PROSITE" id="PS50102"/>
    </source>
</evidence>
<gene>
    <name evidence="9" type="ORF">OXX778_LOCUS2136</name>
</gene>
<feature type="region of interest" description="Disordered" evidence="7">
    <location>
        <begin position="894"/>
        <end position="956"/>
    </location>
</feature>
<keyword evidence="3" id="KW-0677">Repeat</keyword>